<dbReference type="PANTHER" id="PTHR23117">
    <property type="entry name" value="GUANYLATE KINASE-RELATED"/>
    <property type="match status" value="1"/>
</dbReference>
<keyword evidence="5 11" id="KW-0808">Transferase</keyword>
<dbReference type="GO" id="GO:0005524">
    <property type="term" value="F:ATP binding"/>
    <property type="evidence" value="ECO:0007669"/>
    <property type="project" value="UniProtKB-UniRule"/>
</dbReference>
<comment type="similarity">
    <text evidence="2 11">Belongs to the guanylate kinase family.</text>
</comment>
<dbReference type="InterPro" id="IPR017665">
    <property type="entry name" value="Guanylate_kinase"/>
</dbReference>
<keyword evidence="6 11" id="KW-0547">Nucleotide-binding</keyword>
<dbReference type="InterPro" id="IPR027417">
    <property type="entry name" value="P-loop_NTPase"/>
</dbReference>
<dbReference type="InterPro" id="IPR008145">
    <property type="entry name" value="GK/Ca_channel_bsu"/>
</dbReference>
<dbReference type="Pfam" id="PF00625">
    <property type="entry name" value="Guanylate_kin"/>
    <property type="match status" value="1"/>
</dbReference>
<dbReference type="RefSeq" id="WP_015359675.1">
    <property type="nucleotide sequence ID" value="NZ_CP014672.1"/>
</dbReference>
<dbReference type="InterPro" id="IPR020590">
    <property type="entry name" value="Guanylate_kinase_CS"/>
</dbReference>
<dbReference type="SMART" id="SM00072">
    <property type="entry name" value="GuKc"/>
    <property type="match status" value="1"/>
</dbReference>
<accession>A0A1B1YEW0</accession>
<dbReference type="OrthoDB" id="9808150at2"/>
<keyword evidence="11" id="KW-0963">Cytoplasm</keyword>
<dbReference type="EC" id="2.7.4.8" evidence="3 11"/>
<keyword evidence="8 11" id="KW-0067">ATP-binding</keyword>
<gene>
    <name evidence="11" type="primary">gmk</name>
    <name evidence="13" type="ORF">CSTERTH_09775</name>
</gene>
<feature type="binding site" evidence="11">
    <location>
        <begin position="11"/>
        <end position="18"/>
    </location>
    <ligand>
        <name>ATP</name>
        <dbReference type="ChEBI" id="CHEBI:30616"/>
    </ligand>
</feature>
<evidence type="ECO:0000256" key="3">
    <source>
        <dbReference type="ARBA" id="ARBA00012961"/>
    </source>
</evidence>
<sequence>MNPGLLVVVSGPAGVGKGTVVSRAREKNGDIVFSVSVTSRLPRPGEKDGQNYFFVTRERFEEMIRNGELLEWVEYCGNYYGTPKAYVEQELSKGNVVLLEIEVEGANNVKKMYPDCITVFITPPSLEELRRRLEKRGTEPPDVIEKRMKRAVEEMKRLDKYDYVINNISVEESARQLLDIIEKERKRTKI</sequence>
<evidence type="ECO:0000256" key="9">
    <source>
        <dbReference type="ARBA" id="ARBA00030128"/>
    </source>
</evidence>
<evidence type="ECO:0000313" key="13">
    <source>
        <dbReference type="EMBL" id="ANW99295.1"/>
    </source>
</evidence>
<evidence type="ECO:0000259" key="12">
    <source>
        <dbReference type="PROSITE" id="PS50052"/>
    </source>
</evidence>
<evidence type="ECO:0000256" key="4">
    <source>
        <dbReference type="ARBA" id="ARBA00016296"/>
    </source>
</evidence>
<dbReference type="CDD" id="cd00071">
    <property type="entry name" value="GMPK"/>
    <property type="match status" value="1"/>
</dbReference>
<evidence type="ECO:0000256" key="6">
    <source>
        <dbReference type="ARBA" id="ARBA00022741"/>
    </source>
</evidence>
<evidence type="ECO:0000256" key="10">
    <source>
        <dbReference type="ARBA" id="ARBA00048594"/>
    </source>
</evidence>
<feature type="domain" description="Guanylate kinase-like" evidence="12">
    <location>
        <begin position="4"/>
        <end position="182"/>
    </location>
</feature>
<dbReference type="PANTHER" id="PTHR23117:SF13">
    <property type="entry name" value="GUANYLATE KINASE"/>
    <property type="match status" value="1"/>
</dbReference>
<keyword evidence="7 11" id="KW-0418">Kinase</keyword>
<protein>
    <recommendedName>
        <fullName evidence="4 11">Guanylate kinase</fullName>
        <ecNumber evidence="3 11">2.7.4.8</ecNumber>
    </recommendedName>
    <alternativeName>
        <fullName evidence="9 11">GMP kinase</fullName>
    </alternativeName>
</protein>
<dbReference type="AlphaFoldDB" id="A0A1B1YEW0"/>
<dbReference type="NCBIfam" id="TIGR03263">
    <property type="entry name" value="guanyl_kin"/>
    <property type="match status" value="1"/>
</dbReference>
<dbReference type="GO" id="GO:0004385">
    <property type="term" value="F:GMP kinase activity"/>
    <property type="evidence" value="ECO:0007669"/>
    <property type="project" value="UniProtKB-UniRule"/>
</dbReference>
<dbReference type="GO" id="GO:0005829">
    <property type="term" value="C:cytosol"/>
    <property type="evidence" value="ECO:0007669"/>
    <property type="project" value="TreeGrafter"/>
</dbReference>
<dbReference type="SUPFAM" id="SSF52540">
    <property type="entry name" value="P-loop containing nucleoside triphosphate hydrolases"/>
    <property type="match status" value="1"/>
</dbReference>
<dbReference type="EMBL" id="CP014672">
    <property type="protein sequence ID" value="ANW99295.1"/>
    <property type="molecule type" value="Genomic_DNA"/>
</dbReference>
<name>A0A1B1YEW0_THEST</name>
<comment type="subcellular location">
    <subcellularLocation>
        <location evidence="11">Cytoplasm</location>
    </subcellularLocation>
</comment>
<dbReference type="Gene3D" id="3.30.63.10">
    <property type="entry name" value="Guanylate Kinase phosphate binding domain"/>
    <property type="match status" value="1"/>
</dbReference>
<comment type="catalytic activity">
    <reaction evidence="10 11">
        <text>GMP + ATP = GDP + ADP</text>
        <dbReference type="Rhea" id="RHEA:20780"/>
        <dbReference type="ChEBI" id="CHEBI:30616"/>
        <dbReference type="ChEBI" id="CHEBI:58115"/>
        <dbReference type="ChEBI" id="CHEBI:58189"/>
        <dbReference type="ChEBI" id="CHEBI:456216"/>
        <dbReference type="EC" id="2.7.4.8"/>
    </reaction>
</comment>
<proteinExistence type="inferred from homology"/>
<evidence type="ECO:0000256" key="8">
    <source>
        <dbReference type="ARBA" id="ARBA00022840"/>
    </source>
</evidence>
<dbReference type="FunFam" id="3.30.63.10:FF:000002">
    <property type="entry name" value="Guanylate kinase 1"/>
    <property type="match status" value="1"/>
</dbReference>
<evidence type="ECO:0000256" key="5">
    <source>
        <dbReference type="ARBA" id="ARBA00022679"/>
    </source>
</evidence>
<dbReference type="PROSITE" id="PS00856">
    <property type="entry name" value="GUANYLATE_KINASE_1"/>
    <property type="match status" value="1"/>
</dbReference>
<dbReference type="Proteomes" id="UP000092971">
    <property type="component" value="Chromosome"/>
</dbReference>
<dbReference type="InterPro" id="IPR008144">
    <property type="entry name" value="Guanylate_kin-like_dom"/>
</dbReference>
<dbReference type="HAMAP" id="MF_00328">
    <property type="entry name" value="Guanylate_kinase"/>
    <property type="match status" value="1"/>
</dbReference>
<dbReference type="PROSITE" id="PS50052">
    <property type="entry name" value="GUANYLATE_KINASE_2"/>
    <property type="match status" value="1"/>
</dbReference>
<evidence type="ECO:0000256" key="1">
    <source>
        <dbReference type="ARBA" id="ARBA00003531"/>
    </source>
</evidence>
<organism evidence="13 14">
    <name type="scientific">Thermoclostridium stercorarium subsp. thermolacticum DSM 2910</name>
    <dbReference type="NCBI Taxonomy" id="1121336"/>
    <lineage>
        <taxon>Bacteria</taxon>
        <taxon>Bacillati</taxon>
        <taxon>Bacillota</taxon>
        <taxon>Clostridia</taxon>
        <taxon>Eubacteriales</taxon>
        <taxon>Oscillospiraceae</taxon>
        <taxon>Thermoclostridium</taxon>
    </lineage>
</organism>
<evidence type="ECO:0000256" key="7">
    <source>
        <dbReference type="ARBA" id="ARBA00022777"/>
    </source>
</evidence>
<evidence type="ECO:0000256" key="11">
    <source>
        <dbReference type="HAMAP-Rule" id="MF_00328"/>
    </source>
</evidence>
<dbReference type="Gene3D" id="3.40.50.300">
    <property type="entry name" value="P-loop containing nucleotide triphosphate hydrolases"/>
    <property type="match status" value="1"/>
</dbReference>
<evidence type="ECO:0000313" key="14">
    <source>
        <dbReference type="Proteomes" id="UP000092971"/>
    </source>
</evidence>
<comment type="function">
    <text evidence="1 11">Essential for recycling GMP and indirectly, cGMP.</text>
</comment>
<evidence type="ECO:0000256" key="2">
    <source>
        <dbReference type="ARBA" id="ARBA00005790"/>
    </source>
</evidence>
<reference evidence="13 14" key="1">
    <citation type="submission" date="2016-02" db="EMBL/GenBank/DDBJ databases">
        <title>Comparison of Clostridium stercorarium subspecies using comparative genomics and transcriptomics.</title>
        <authorList>
            <person name="Schellenberg J."/>
            <person name="Thallinger G."/>
            <person name="Levin D.B."/>
            <person name="Zhang X."/>
            <person name="Alvare G."/>
            <person name="Fristensky B."/>
            <person name="Sparling R."/>
        </authorList>
    </citation>
    <scope>NUCLEOTIDE SEQUENCE [LARGE SCALE GENOMIC DNA]</scope>
    <source>
        <strain evidence="13 14">DSM 2910</strain>
    </source>
</reference>